<name>A0A4Y2Q3C6_ARAVE</name>
<dbReference type="OrthoDB" id="421226at2759"/>
<sequence>MLAVIVGMGRKHWTQLRRLLKERGKKTINWDLDGKDWFLFGEIGANYGSSFLTLIVGYAAEPYWLMLLAGWCHTVGGCEEANRSIMDWCAYSPTRTE</sequence>
<organism evidence="1 2">
    <name type="scientific">Araneus ventricosus</name>
    <name type="common">Orbweaver spider</name>
    <name type="synonym">Epeira ventricosa</name>
    <dbReference type="NCBI Taxonomy" id="182803"/>
    <lineage>
        <taxon>Eukaryota</taxon>
        <taxon>Metazoa</taxon>
        <taxon>Ecdysozoa</taxon>
        <taxon>Arthropoda</taxon>
        <taxon>Chelicerata</taxon>
        <taxon>Arachnida</taxon>
        <taxon>Araneae</taxon>
        <taxon>Araneomorphae</taxon>
        <taxon>Entelegynae</taxon>
        <taxon>Araneoidea</taxon>
        <taxon>Araneidae</taxon>
        <taxon>Araneus</taxon>
    </lineage>
</organism>
<proteinExistence type="predicted"/>
<dbReference type="EMBL" id="BGPR01012597">
    <property type="protein sequence ID" value="GBN56816.1"/>
    <property type="molecule type" value="Genomic_DNA"/>
</dbReference>
<protein>
    <submittedName>
        <fullName evidence="1">Uncharacterized protein</fullName>
    </submittedName>
</protein>
<dbReference type="Proteomes" id="UP000499080">
    <property type="component" value="Unassembled WGS sequence"/>
</dbReference>
<accession>A0A4Y2Q3C6</accession>
<keyword evidence="2" id="KW-1185">Reference proteome</keyword>
<dbReference type="AlphaFoldDB" id="A0A4Y2Q3C6"/>
<evidence type="ECO:0000313" key="1">
    <source>
        <dbReference type="EMBL" id="GBN56816.1"/>
    </source>
</evidence>
<comment type="caution">
    <text evidence="1">The sequence shown here is derived from an EMBL/GenBank/DDBJ whole genome shotgun (WGS) entry which is preliminary data.</text>
</comment>
<evidence type="ECO:0000313" key="2">
    <source>
        <dbReference type="Proteomes" id="UP000499080"/>
    </source>
</evidence>
<gene>
    <name evidence="1" type="ORF">AVEN_259416_1</name>
</gene>
<reference evidence="1 2" key="1">
    <citation type="journal article" date="2019" name="Sci. Rep.">
        <title>Orb-weaving spider Araneus ventricosus genome elucidates the spidroin gene catalogue.</title>
        <authorList>
            <person name="Kono N."/>
            <person name="Nakamura H."/>
            <person name="Ohtoshi R."/>
            <person name="Moran D.A.P."/>
            <person name="Shinohara A."/>
            <person name="Yoshida Y."/>
            <person name="Fujiwara M."/>
            <person name="Mori M."/>
            <person name="Tomita M."/>
            <person name="Arakawa K."/>
        </authorList>
    </citation>
    <scope>NUCLEOTIDE SEQUENCE [LARGE SCALE GENOMIC DNA]</scope>
</reference>